<reference evidence="2 3" key="1">
    <citation type="submission" date="2019-08" db="EMBL/GenBank/DDBJ databases">
        <title>The genome of the soybean aphid Biotype 1, its phylome, world population structure and adaptation to the North American continent.</title>
        <authorList>
            <person name="Giordano R."/>
            <person name="Donthu R.K."/>
            <person name="Hernandez A.G."/>
            <person name="Wright C.L."/>
            <person name="Zimin A.V."/>
        </authorList>
    </citation>
    <scope>NUCLEOTIDE SEQUENCE [LARGE SCALE GENOMIC DNA]</scope>
    <source>
        <tissue evidence="2">Whole aphids</tissue>
    </source>
</reference>
<organism evidence="2 3">
    <name type="scientific">Aphis glycines</name>
    <name type="common">Soybean aphid</name>
    <dbReference type="NCBI Taxonomy" id="307491"/>
    <lineage>
        <taxon>Eukaryota</taxon>
        <taxon>Metazoa</taxon>
        <taxon>Ecdysozoa</taxon>
        <taxon>Arthropoda</taxon>
        <taxon>Hexapoda</taxon>
        <taxon>Insecta</taxon>
        <taxon>Pterygota</taxon>
        <taxon>Neoptera</taxon>
        <taxon>Paraneoptera</taxon>
        <taxon>Hemiptera</taxon>
        <taxon>Sternorrhyncha</taxon>
        <taxon>Aphidomorpha</taxon>
        <taxon>Aphidoidea</taxon>
        <taxon>Aphididae</taxon>
        <taxon>Aphidini</taxon>
        <taxon>Aphis</taxon>
        <taxon>Aphis</taxon>
    </lineage>
</organism>
<protein>
    <recommendedName>
        <fullName evidence="1">F-box domain-containing protein</fullName>
    </recommendedName>
</protein>
<dbReference type="InterPro" id="IPR032675">
    <property type="entry name" value="LRR_dom_sf"/>
</dbReference>
<dbReference type="InterPro" id="IPR001810">
    <property type="entry name" value="F-box_dom"/>
</dbReference>
<dbReference type="CDD" id="cd09917">
    <property type="entry name" value="F-box_SF"/>
    <property type="match status" value="1"/>
</dbReference>
<dbReference type="OrthoDB" id="27842at2759"/>
<proteinExistence type="predicted"/>
<gene>
    <name evidence="2" type="ORF">AGLY_004746</name>
</gene>
<dbReference type="SMART" id="SM00256">
    <property type="entry name" value="FBOX"/>
    <property type="match status" value="1"/>
</dbReference>
<evidence type="ECO:0000313" key="2">
    <source>
        <dbReference type="EMBL" id="KAE9539494.1"/>
    </source>
</evidence>
<comment type="caution">
    <text evidence="2">The sequence shown here is derived from an EMBL/GenBank/DDBJ whole genome shotgun (WGS) entry which is preliminary data.</text>
</comment>
<feature type="domain" description="F-box" evidence="1">
    <location>
        <begin position="1"/>
        <end position="32"/>
    </location>
</feature>
<name>A0A6G0TV61_APHGL</name>
<dbReference type="Pfam" id="PF00646">
    <property type="entry name" value="F-box"/>
    <property type="match status" value="1"/>
</dbReference>
<dbReference type="SUPFAM" id="SSF81383">
    <property type="entry name" value="F-box domain"/>
    <property type="match status" value="1"/>
</dbReference>
<evidence type="ECO:0000313" key="3">
    <source>
        <dbReference type="Proteomes" id="UP000475862"/>
    </source>
</evidence>
<dbReference type="Proteomes" id="UP000475862">
    <property type="component" value="Unassembled WGS sequence"/>
</dbReference>
<dbReference type="SUPFAM" id="SSF52047">
    <property type="entry name" value="RNI-like"/>
    <property type="match status" value="1"/>
</dbReference>
<accession>A0A6G0TV61</accession>
<evidence type="ECO:0000259" key="1">
    <source>
        <dbReference type="PROSITE" id="PS50181"/>
    </source>
</evidence>
<dbReference type="PROSITE" id="PS50181">
    <property type="entry name" value="FBOX"/>
    <property type="match status" value="1"/>
</dbReference>
<sequence length="544" mass="63533">METLPPEIITKILEYLPFGDRRVVAMVNKAFYYASYHPAFSRKEFLTYQTSEVDLKKFIDFKKMLKKSRRKLFCLKFVDFIFIDDLTIFTNLGNHIISLHFNNLKCLNDSFLDAISQYCRNLEKLELVRLQDLSITDKNRAPIFKLCSITLDDVQISDREFNLILKFAPSLKDLSIVNCNINGSSQVLKRFYPQRTDSAISNEYLFNKYNSNYIFSDINIIYHLNNSVQLNSLRLNQCCHVFYQIQSIQQFKSLVLNLKNTYTNQSSKIENFKILSQCISLEQLEIDHLPLWLLPTVSKLCNLRHLTVKYSIRSGDDLELLKLFLDSLKDMKYIRKLSFNIVAEDFDIVHPIFGFPDCIFTSLTSLDCSLDANLRSIVFSENLTSLRIRNGHNLSVSFLQQILTNVPNIKYLHIDRCCIIDDSNFVDLPISNLKELITLKILGSRISHLSLRHIWNSTLKVITFDSVSLLPLRVETFQENLLAVGQTILLLGIRIPLLTQLEIYIDSHSFSFIEGENLLSHYWEEIKELVKRCFKEMKIFRLWK</sequence>
<dbReference type="Gene3D" id="3.80.10.10">
    <property type="entry name" value="Ribonuclease Inhibitor"/>
    <property type="match status" value="2"/>
</dbReference>
<dbReference type="InterPro" id="IPR036047">
    <property type="entry name" value="F-box-like_dom_sf"/>
</dbReference>
<keyword evidence="3" id="KW-1185">Reference proteome</keyword>
<dbReference type="AlphaFoldDB" id="A0A6G0TV61"/>
<dbReference type="EMBL" id="VYZN01000014">
    <property type="protein sequence ID" value="KAE9539494.1"/>
    <property type="molecule type" value="Genomic_DNA"/>
</dbReference>